<dbReference type="Gene3D" id="3.40.50.10300">
    <property type="entry name" value="CoaB-like"/>
    <property type="match status" value="1"/>
</dbReference>
<keyword evidence="2" id="KW-1185">Reference proteome</keyword>
<dbReference type="InterPro" id="IPR035929">
    <property type="entry name" value="CoaB-like_sf"/>
</dbReference>
<comment type="caution">
    <text evidence="1">The sequence shown here is derived from an EMBL/GenBank/DDBJ whole genome shotgun (WGS) entry which is preliminary data.</text>
</comment>
<dbReference type="PANTHER" id="PTHR12290">
    <property type="entry name" value="CORNICHON-RELATED"/>
    <property type="match status" value="1"/>
</dbReference>
<reference evidence="2" key="1">
    <citation type="journal article" date="2019" name="Nat. Commun.">
        <title>Expansion of phycobilisome linker gene families in mesophilic red algae.</title>
        <authorList>
            <person name="Lee J."/>
            <person name="Kim D."/>
            <person name="Bhattacharya D."/>
            <person name="Yoon H.S."/>
        </authorList>
    </citation>
    <scope>NUCLEOTIDE SEQUENCE [LARGE SCALE GENOMIC DNA]</scope>
    <source>
        <strain evidence="2">CCMP 1328</strain>
    </source>
</reference>
<dbReference type="OMA" id="LERYQHH"/>
<evidence type="ECO:0000313" key="2">
    <source>
        <dbReference type="Proteomes" id="UP000324585"/>
    </source>
</evidence>
<gene>
    <name evidence="1" type="ORF">FVE85_9430</name>
</gene>
<dbReference type="Proteomes" id="UP000324585">
    <property type="component" value="Unassembled WGS sequence"/>
</dbReference>
<dbReference type="GO" id="GO:0015937">
    <property type="term" value="P:coenzyme A biosynthetic process"/>
    <property type="evidence" value="ECO:0007669"/>
    <property type="project" value="UniProtKB-ARBA"/>
</dbReference>
<name>A0A5J4YGV4_PORPP</name>
<sequence>MDDDVFVQQLGASERDVSAARGVSCRVRDFLASHDGRVRTISVVSSGGTAVPLEENMVRFLDNFSTGARGCAVAEEILLREDTLVIFLYRRGGPTPFATRLREMSMGDLHVSQDGTEQHVSVLKEPDGDAASLRSGMLTGLANDVDAYKRTASRMLCVPYFSVIEYLMSLCAICYELKHDPAHALAEHSGRVLIVLAAAVSDFFIRTDELSKHKIQSNAEWATRVDGAANSSRMAHDGNLELTLRPVPKCLGRMREMWAPQHAKLVSFKLETDAQILQDKAFTAIDKYKVDLVVANELHSRYRVVYLCARDLATGGRCVTAIERDDQMNEPRIESALVDALLEL</sequence>
<accession>A0A5J4YGV4</accession>
<dbReference type="SUPFAM" id="SSF102645">
    <property type="entry name" value="CoaB-like"/>
    <property type="match status" value="1"/>
</dbReference>
<proteinExistence type="predicted"/>
<evidence type="ECO:0000313" key="1">
    <source>
        <dbReference type="EMBL" id="KAA8490282.1"/>
    </source>
</evidence>
<dbReference type="AlphaFoldDB" id="A0A5J4YGV4"/>
<dbReference type="EMBL" id="VRMN01000036">
    <property type="protein sequence ID" value="KAA8490282.1"/>
    <property type="molecule type" value="Genomic_DNA"/>
</dbReference>
<protein>
    <submittedName>
        <fullName evidence="1">Uncharacterized protein</fullName>
    </submittedName>
</protein>
<dbReference type="GO" id="GO:0003824">
    <property type="term" value="F:catalytic activity"/>
    <property type="evidence" value="ECO:0007669"/>
    <property type="project" value="UniProtKB-ARBA"/>
</dbReference>
<dbReference type="OrthoDB" id="70224at2759"/>
<organism evidence="1 2">
    <name type="scientific">Porphyridium purpureum</name>
    <name type="common">Red alga</name>
    <name type="synonym">Porphyridium cruentum</name>
    <dbReference type="NCBI Taxonomy" id="35688"/>
    <lineage>
        <taxon>Eukaryota</taxon>
        <taxon>Rhodophyta</taxon>
        <taxon>Bangiophyceae</taxon>
        <taxon>Porphyridiales</taxon>
        <taxon>Porphyridiaceae</taxon>
        <taxon>Porphyridium</taxon>
    </lineage>
</organism>